<dbReference type="SUPFAM" id="SSF53448">
    <property type="entry name" value="Nucleotide-diphospho-sugar transferases"/>
    <property type="match status" value="1"/>
</dbReference>
<dbReference type="CDD" id="cd00761">
    <property type="entry name" value="Glyco_tranf_GTA_type"/>
    <property type="match status" value="1"/>
</dbReference>
<dbReference type="EMBL" id="KR007673">
    <property type="protein sequence ID" value="AKJ75322.1"/>
    <property type="molecule type" value="Genomic_DNA"/>
</dbReference>
<dbReference type="RefSeq" id="WP_023280331.1">
    <property type="nucleotide sequence ID" value="NZ_BIIG01000002.1"/>
</dbReference>
<organism evidence="2">
    <name type="scientific">Klebsiella pneumoniae</name>
    <dbReference type="NCBI Taxonomy" id="573"/>
    <lineage>
        <taxon>Bacteria</taxon>
        <taxon>Pseudomonadati</taxon>
        <taxon>Pseudomonadota</taxon>
        <taxon>Gammaproteobacteria</taxon>
        <taxon>Enterobacterales</taxon>
        <taxon>Enterobacteriaceae</taxon>
        <taxon>Klebsiella/Raoultella group</taxon>
        <taxon>Klebsiella</taxon>
        <taxon>Klebsiella pneumoniae complex</taxon>
    </lineage>
</organism>
<accession>A0A0G3EX27</accession>
<dbReference type="Pfam" id="PF00535">
    <property type="entry name" value="Glycos_transf_2"/>
    <property type="match status" value="1"/>
</dbReference>
<dbReference type="PANTHER" id="PTHR22916">
    <property type="entry name" value="GLYCOSYLTRANSFERASE"/>
    <property type="match status" value="1"/>
</dbReference>
<evidence type="ECO:0000313" key="2">
    <source>
        <dbReference type="EMBL" id="AKJ75322.1"/>
    </source>
</evidence>
<dbReference type="PANTHER" id="PTHR22916:SF3">
    <property type="entry name" value="UDP-GLCNAC:BETAGAL BETA-1,3-N-ACETYLGLUCOSAMINYLTRANSFERASE-LIKE PROTEIN 1"/>
    <property type="match status" value="1"/>
</dbReference>
<feature type="domain" description="Glycosyltransferase 2-like" evidence="1">
    <location>
        <begin position="9"/>
        <end position="128"/>
    </location>
</feature>
<reference evidence="2" key="1">
    <citation type="journal article" date="2015" name="Genome Biol. Evol.">
        <title>Extensive Capsule Locus Variation and Large-Scale Genomic Recombination within the Klebsiella pneumoniae Clonal Group 258.</title>
        <authorList>
            <person name="Wyres K.L."/>
            <person name="Gorrie C."/>
            <person name="Edwards D.J."/>
            <person name="Wertheim H.F."/>
            <person name="Hsu L.Y."/>
            <person name="Van Kinh N."/>
            <person name="Zadoks R."/>
            <person name="Baker S."/>
            <person name="Holt K.E."/>
        </authorList>
    </citation>
    <scope>NUCLEOTIDE SEQUENCE</scope>
    <source>
        <strain evidence="2">DR5092/05</strain>
    </source>
</reference>
<dbReference type="GO" id="GO:0016758">
    <property type="term" value="F:hexosyltransferase activity"/>
    <property type="evidence" value="ECO:0007669"/>
    <property type="project" value="UniProtKB-ARBA"/>
</dbReference>
<dbReference type="InterPro" id="IPR001173">
    <property type="entry name" value="Glyco_trans_2-like"/>
</dbReference>
<protein>
    <submittedName>
        <fullName evidence="2">WcaN glycosyltransferase</fullName>
    </submittedName>
</protein>
<sequence length="252" mass="29546">MNNEMTVAVIVPVYNGMYTIERAIASVQKQTYTKWHLYVINDASTDNTLNILKKYDKEPKVTIINLKRNAGAANARNEAIKLSEEKYIAFLDADDEWHDNKLSMQMDSIVNDNVNVVCSFYNYIKGETCVTISTKLRYLSMDDFLKKKFRVCFSSLIFKRPKENILFNNMGHEDFYFIYLLLKEYNLLSVLRQSVVNYYEVSGSLSRNKQKAAGWHYKILTKIFNGEKLKVSIYYIYYVLNGIRFTLQVKRK</sequence>
<gene>
    <name evidence="2" type="ORF">DR5092_05_00013</name>
</gene>
<dbReference type="AlphaFoldDB" id="A0A0G3EX27"/>
<evidence type="ECO:0000259" key="1">
    <source>
        <dbReference type="Pfam" id="PF00535"/>
    </source>
</evidence>
<dbReference type="InterPro" id="IPR029044">
    <property type="entry name" value="Nucleotide-diphossugar_trans"/>
</dbReference>
<name>A0A0G3EX27_KLEPN</name>
<proteinExistence type="predicted"/>
<keyword evidence="2" id="KW-0808">Transferase</keyword>
<dbReference type="Gene3D" id="3.90.550.10">
    <property type="entry name" value="Spore Coat Polysaccharide Biosynthesis Protein SpsA, Chain A"/>
    <property type="match status" value="1"/>
</dbReference>
<dbReference type="PATRIC" id="fig|573.1361.peg.1418"/>